<evidence type="ECO:0000259" key="4">
    <source>
        <dbReference type="Pfam" id="PF16555"/>
    </source>
</evidence>
<dbReference type="GO" id="GO:0005975">
    <property type="term" value="P:carbohydrate metabolic process"/>
    <property type="evidence" value="ECO:0007669"/>
    <property type="project" value="UniProtKB-ARBA"/>
</dbReference>
<dbReference type="EMBL" id="UASJ01000001">
    <property type="protein sequence ID" value="SQB63359.1"/>
    <property type="molecule type" value="Genomic_DNA"/>
</dbReference>
<feature type="region of interest" description="Disordered" evidence="1">
    <location>
        <begin position="173"/>
        <end position="248"/>
    </location>
</feature>
<proteinExistence type="predicted"/>
<reference evidence="5 6" key="1">
    <citation type="submission" date="2018-06" db="EMBL/GenBank/DDBJ databases">
        <authorList>
            <consortium name="Pathogen Informatics"/>
            <person name="Doyle S."/>
        </authorList>
    </citation>
    <scope>NUCLEOTIDE SEQUENCE [LARGE SCALE GENOMIC DNA]</scope>
    <source>
        <strain evidence="5 6">NCTC11820</strain>
    </source>
</reference>
<dbReference type="GeneID" id="55564720"/>
<evidence type="ECO:0000256" key="3">
    <source>
        <dbReference type="SAM" id="SignalP"/>
    </source>
</evidence>
<organism evidence="5 6">
    <name type="scientific">Mobiluncus curtisii</name>
    <dbReference type="NCBI Taxonomy" id="2051"/>
    <lineage>
        <taxon>Bacteria</taxon>
        <taxon>Bacillati</taxon>
        <taxon>Actinomycetota</taxon>
        <taxon>Actinomycetes</taxon>
        <taxon>Actinomycetales</taxon>
        <taxon>Actinomycetaceae</taxon>
        <taxon>Mobiluncus</taxon>
    </lineage>
</organism>
<feature type="domain" description="Gram-positive pilin subunit D1 N-terminal" evidence="4">
    <location>
        <begin position="79"/>
        <end position="178"/>
    </location>
</feature>
<feature type="chain" id="PRO_5016001259" description="Gram-positive pilin subunit D1 N-terminal domain-containing protein" evidence="3">
    <location>
        <begin position="26"/>
        <end position="315"/>
    </location>
</feature>
<dbReference type="Pfam" id="PF16555">
    <property type="entry name" value="GramPos_pilinD1"/>
    <property type="match status" value="1"/>
</dbReference>
<gene>
    <name evidence="5" type="ORF">NCTC11820_00128</name>
</gene>
<keyword evidence="2" id="KW-1133">Transmembrane helix</keyword>
<dbReference type="InterPro" id="IPR013783">
    <property type="entry name" value="Ig-like_fold"/>
</dbReference>
<keyword evidence="3" id="KW-0732">Signal</keyword>
<dbReference type="RefSeq" id="WP_013188827.1">
    <property type="nucleotide sequence ID" value="NZ_CP068112.1"/>
</dbReference>
<feature type="compositionally biased region" description="Low complexity" evidence="1">
    <location>
        <begin position="205"/>
        <end position="219"/>
    </location>
</feature>
<evidence type="ECO:0000256" key="2">
    <source>
        <dbReference type="SAM" id="Phobius"/>
    </source>
</evidence>
<keyword evidence="2" id="KW-0812">Transmembrane</keyword>
<evidence type="ECO:0000256" key="1">
    <source>
        <dbReference type="SAM" id="MobiDB-lite"/>
    </source>
</evidence>
<evidence type="ECO:0000313" key="6">
    <source>
        <dbReference type="Proteomes" id="UP000250245"/>
    </source>
</evidence>
<sequence length="315" mass="33054">MKLMGRWLAALALCLVVTIVNPAGALGVTRATAPIHSFTGDGDPASLFNAHVAAPTGTGTLTLVREAGNPYNDETPPSVQGVAFKVAKVTGVTLATAQSWQDIKSLTPEKVADKLDSPVTQSTDSNGRAVFDHLSVGLYLISQEQEHASGKIAPFLITVPVADKTRHSWNYRLVITPKPQPRSPTGSTSGSGTGPYVSGEVSKDTTPTPTPSESKSPTPTADPSPGGGNKTYSANKDHNKQEPPVKSVWLRAPNGDLILVAPDGTIMARLPATGVIAVQVGGMALFLIGVGMWILLRTKRRQESQDAASVEALHK</sequence>
<dbReference type="AlphaFoldDB" id="A0A2X3AKP6"/>
<dbReference type="Gene3D" id="2.60.40.10">
    <property type="entry name" value="Immunoglobulins"/>
    <property type="match status" value="1"/>
</dbReference>
<dbReference type="Proteomes" id="UP000250245">
    <property type="component" value="Unassembled WGS sequence"/>
</dbReference>
<name>A0A2X3AKP6_9ACTO</name>
<dbReference type="InterPro" id="IPR032364">
    <property type="entry name" value="GramPos_pilinD1_N"/>
</dbReference>
<feature type="signal peptide" evidence="3">
    <location>
        <begin position="1"/>
        <end position="25"/>
    </location>
</feature>
<keyword evidence="2" id="KW-0472">Membrane</keyword>
<evidence type="ECO:0000313" key="5">
    <source>
        <dbReference type="EMBL" id="SQB63359.1"/>
    </source>
</evidence>
<accession>A0A2X3AKP6</accession>
<protein>
    <recommendedName>
        <fullName evidence="4">Gram-positive pilin subunit D1 N-terminal domain-containing protein</fullName>
    </recommendedName>
</protein>
<feature type="transmembrane region" description="Helical" evidence="2">
    <location>
        <begin position="276"/>
        <end position="296"/>
    </location>
</feature>